<reference evidence="3" key="3">
    <citation type="journal article" date="2019" name="J. ISSAAS">
        <title>Genomics, evolutionary history and diagnostics of the Alternaria alternata species group including apple and Asian pear pathotypes.</title>
        <authorList>
            <person name="Armitage A.D."/>
            <person name="Cockerton H.M."/>
            <person name="Sreenivasaprasad S."/>
            <person name="Woodhall J."/>
            <person name="Lane C."/>
            <person name="Harrison R.J."/>
            <person name="Clarkson J.P."/>
        </authorList>
    </citation>
    <scope>NUCLEOTIDE SEQUENCE</scope>
    <source>
        <strain evidence="3">FERA 1177</strain>
    </source>
</reference>
<feature type="compositionally biased region" description="Basic and acidic residues" evidence="1">
    <location>
        <begin position="91"/>
        <end position="102"/>
    </location>
</feature>
<dbReference type="Proteomes" id="UP000077248">
    <property type="component" value="Unassembled WGS sequence"/>
</dbReference>
<proteinExistence type="predicted"/>
<sequence>MSSSLALHAFTHPHPWDPSAIRLSPTPSLISAQASITHQLYILDCRGHDAREMQRTLNYITAELRIREVENLALAEANRKDASEESNGNNRIDEEKNKDLSEFKSGSWIKKKDGGARMREMEDEDKRWEKESGGNPRWGEGRTAHLYGK</sequence>
<evidence type="ECO:0000313" key="3">
    <source>
        <dbReference type="EMBL" id="RYN81186.1"/>
    </source>
</evidence>
<feature type="compositionally biased region" description="Basic and acidic residues" evidence="1">
    <location>
        <begin position="110"/>
        <end position="132"/>
    </location>
</feature>
<feature type="region of interest" description="Disordered" evidence="1">
    <location>
        <begin position="77"/>
        <end position="149"/>
    </location>
</feature>
<reference evidence="2 4" key="1">
    <citation type="submission" date="2016-05" db="EMBL/GenBank/DDBJ databases">
        <title>Comparative analysis of secretome profiles of manganese(II)-oxidizing ascomycete fungi.</title>
        <authorList>
            <consortium name="DOE Joint Genome Institute"/>
            <person name="Zeiner C.A."/>
            <person name="Purvine S.O."/>
            <person name="Zink E.M."/>
            <person name="Wu S."/>
            <person name="Pasa-Tolic L."/>
            <person name="Chaput D.L."/>
            <person name="Haridas S."/>
            <person name="Grigoriev I.V."/>
            <person name="Santelli C.M."/>
            <person name="Hansel C.M."/>
        </authorList>
    </citation>
    <scope>NUCLEOTIDE SEQUENCE [LARGE SCALE GENOMIC DNA]</scope>
    <source>
        <strain evidence="2 4">SRC1lrK2f</strain>
    </source>
</reference>
<name>A0A177DSX8_ALTAL</name>
<dbReference type="EMBL" id="PDXD01000003">
    <property type="protein sequence ID" value="RYN81186.1"/>
    <property type="molecule type" value="Genomic_DNA"/>
</dbReference>
<dbReference type="VEuPathDB" id="FungiDB:CC77DRAFT_1059424"/>
<dbReference type="GeneID" id="29113827"/>
<organism evidence="2 4">
    <name type="scientific">Alternaria alternata</name>
    <name type="common">Alternaria rot fungus</name>
    <name type="synonym">Torula alternata</name>
    <dbReference type="NCBI Taxonomy" id="5599"/>
    <lineage>
        <taxon>Eukaryota</taxon>
        <taxon>Fungi</taxon>
        <taxon>Dikarya</taxon>
        <taxon>Ascomycota</taxon>
        <taxon>Pezizomycotina</taxon>
        <taxon>Dothideomycetes</taxon>
        <taxon>Pleosporomycetidae</taxon>
        <taxon>Pleosporales</taxon>
        <taxon>Pleosporineae</taxon>
        <taxon>Pleosporaceae</taxon>
        <taxon>Alternaria</taxon>
        <taxon>Alternaria sect. Alternaria</taxon>
        <taxon>Alternaria alternata complex</taxon>
    </lineage>
</organism>
<evidence type="ECO:0000256" key="1">
    <source>
        <dbReference type="SAM" id="MobiDB-lite"/>
    </source>
</evidence>
<dbReference type="KEGG" id="aalt:CC77DRAFT_1059424"/>
<protein>
    <submittedName>
        <fullName evidence="2">Uncharacterized protein</fullName>
    </submittedName>
</protein>
<dbReference type="EMBL" id="KV441474">
    <property type="protein sequence ID" value="OAG22528.1"/>
    <property type="molecule type" value="Genomic_DNA"/>
</dbReference>
<evidence type="ECO:0000313" key="4">
    <source>
        <dbReference type="Proteomes" id="UP000077248"/>
    </source>
</evidence>
<evidence type="ECO:0000313" key="2">
    <source>
        <dbReference type="EMBL" id="OAG22528.1"/>
    </source>
</evidence>
<dbReference type="Proteomes" id="UP000291422">
    <property type="component" value="Unassembled WGS sequence"/>
</dbReference>
<keyword evidence="4" id="KW-1185">Reference proteome</keyword>
<dbReference type="RefSeq" id="XP_018387949.1">
    <property type="nucleotide sequence ID" value="XM_018528233.1"/>
</dbReference>
<evidence type="ECO:0000313" key="5">
    <source>
        <dbReference type="Proteomes" id="UP000291422"/>
    </source>
</evidence>
<reference evidence="5" key="2">
    <citation type="journal article" date="2019" name="bioRxiv">
        <title>Genomics, evolutionary history and diagnostics of the Alternaria alternata species group including apple and Asian pear pathotypes.</title>
        <authorList>
            <person name="Armitage A.D."/>
            <person name="Cockerton H.M."/>
            <person name="Sreenivasaprasad S."/>
            <person name="Woodhall J.W."/>
            <person name="Lane C.R."/>
            <person name="Harrison R.J."/>
            <person name="Clarkson J.P."/>
        </authorList>
    </citation>
    <scope>NUCLEOTIDE SEQUENCE [LARGE SCALE GENOMIC DNA]</scope>
    <source>
        <strain evidence="5">FERA 1177</strain>
    </source>
</reference>
<gene>
    <name evidence="3" type="ORF">AA0117_g2648</name>
    <name evidence="2" type="ORF">CC77DRAFT_1059424</name>
</gene>
<accession>A0A177DSX8</accession>
<dbReference type="AlphaFoldDB" id="A0A177DSX8"/>